<name>A0ABV6RRA2_9GAMM</name>
<gene>
    <name evidence="1" type="ORF">ACFFGH_16810</name>
</gene>
<reference evidence="1 2" key="1">
    <citation type="submission" date="2024-09" db="EMBL/GenBank/DDBJ databases">
        <authorList>
            <person name="Sun Q."/>
            <person name="Mori K."/>
        </authorList>
    </citation>
    <scope>NUCLEOTIDE SEQUENCE [LARGE SCALE GENOMIC DNA]</scope>
    <source>
        <strain evidence="1 2">KCTC 23076</strain>
    </source>
</reference>
<proteinExistence type="predicted"/>
<sequence>MTGGFVLAGVLGAAFALQPPGTFHGGEPVARDGERWLALHVSADDAALIETTLEVRAVEDALLDAPGERSGREVASRLEESGIVTYLRGPGLHAGPVVQAQRSTDTTDQAGAPPTTTLTLLARHYRIERRCGPARTAQADDPEQLLCRFVLGDGRTEQVLFEAPAYLEPQGEGGAPVIVSDATAEVLFAGDLDRDGRLDLILDATDHYNVSRPTLLLSTQAQRGQIVGQAAQYESVGC</sequence>
<dbReference type="RefSeq" id="WP_386670367.1">
    <property type="nucleotide sequence ID" value="NZ_JBHLTG010000004.1"/>
</dbReference>
<comment type="caution">
    <text evidence="1">The sequence shown here is derived from an EMBL/GenBank/DDBJ whole genome shotgun (WGS) entry which is preliminary data.</text>
</comment>
<dbReference type="EMBL" id="JBHLTG010000004">
    <property type="protein sequence ID" value="MFC0679500.1"/>
    <property type="molecule type" value="Genomic_DNA"/>
</dbReference>
<accession>A0ABV6RRA2</accession>
<keyword evidence="2" id="KW-1185">Reference proteome</keyword>
<dbReference type="Proteomes" id="UP001589896">
    <property type="component" value="Unassembled WGS sequence"/>
</dbReference>
<protein>
    <recommendedName>
        <fullName evidence="3">VCBS repeat-containing protein</fullName>
    </recommendedName>
</protein>
<evidence type="ECO:0008006" key="3">
    <source>
        <dbReference type="Google" id="ProtNLM"/>
    </source>
</evidence>
<evidence type="ECO:0000313" key="2">
    <source>
        <dbReference type="Proteomes" id="UP001589896"/>
    </source>
</evidence>
<organism evidence="1 2">
    <name type="scientific">Lysobacter korlensis</name>
    <dbReference type="NCBI Taxonomy" id="553636"/>
    <lineage>
        <taxon>Bacteria</taxon>
        <taxon>Pseudomonadati</taxon>
        <taxon>Pseudomonadota</taxon>
        <taxon>Gammaproteobacteria</taxon>
        <taxon>Lysobacterales</taxon>
        <taxon>Lysobacteraceae</taxon>
        <taxon>Lysobacter</taxon>
    </lineage>
</organism>
<evidence type="ECO:0000313" key="1">
    <source>
        <dbReference type="EMBL" id="MFC0679500.1"/>
    </source>
</evidence>